<dbReference type="InterPro" id="IPR037257">
    <property type="entry name" value="T2SS_E_N_sf"/>
</dbReference>
<evidence type="ECO:0000256" key="1">
    <source>
        <dbReference type="ARBA" id="ARBA00006611"/>
    </source>
</evidence>
<dbReference type="EMBL" id="AAMD01000142">
    <property type="protein sequence ID" value="EAU63851.1"/>
    <property type="molecule type" value="Genomic_DNA"/>
</dbReference>
<evidence type="ECO:0000256" key="2">
    <source>
        <dbReference type="ARBA" id="ARBA00022741"/>
    </source>
</evidence>
<keyword evidence="2" id="KW-0547">Nucleotide-binding</keyword>
<dbReference type="Gene3D" id="3.30.300.160">
    <property type="entry name" value="Type II secretion system, protein E, N-terminal domain"/>
    <property type="match status" value="1"/>
</dbReference>
<evidence type="ECO:0000313" key="6">
    <source>
        <dbReference type="Proteomes" id="UP000032702"/>
    </source>
</evidence>
<dbReference type="PROSITE" id="PS00662">
    <property type="entry name" value="T2SP_E"/>
    <property type="match status" value="1"/>
</dbReference>
<reference evidence="5 6" key="1">
    <citation type="submission" date="2006-04" db="EMBL/GenBank/DDBJ databases">
        <authorList>
            <person name="Nierman W.C."/>
        </authorList>
    </citation>
    <scope>NUCLEOTIDE SEQUENCE [LARGE SCALE GENOMIC DNA]</scope>
    <source>
        <strain evidence="5 6">DW4/3-1</strain>
    </source>
</reference>
<dbReference type="Gene3D" id="3.30.450.90">
    <property type="match status" value="1"/>
</dbReference>
<comment type="similarity">
    <text evidence="1">Belongs to the GSP E family.</text>
</comment>
<dbReference type="PANTHER" id="PTHR30258:SF13">
    <property type="entry name" value="SECRETION PATHWAY ATPASE-RELATED"/>
    <property type="match status" value="1"/>
</dbReference>
<dbReference type="GO" id="GO:0005886">
    <property type="term" value="C:plasma membrane"/>
    <property type="evidence" value="ECO:0007669"/>
    <property type="project" value="TreeGrafter"/>
</dbReference>
<keyword evidence="3" id="KW-0067">ATP-binding</keyword>
<dbReference type="GO" id="GO:0016887">
    <property type="term" value="F:ATP hydrolysis activity"/>
    <property type="evidence" value="ECO:0007669"/>
    <property type="project" value="TreeGrafter"/>
</dbReference>
<dbReference type="SUPFAM" id="SSF52540">
    <property type="entry name" value="P-loop containing nucleoside triphosphate hydrolases"/>
    <property type="match status" value="1"/>
</dbReference>
<dbReference type="InterPro" id="IPR001482">
    <property type="entry name" value="T2SS/T4SS_dom"/>
</dbReference>
<gene>
    <name evidence="5" type="ORF">STIAU_4765</name>
</gene>
<dbReference type="Proteomes" id="UP000032702">
    <property type="component" value="Unassembled WGS sequence"/>
</dbReference>
<dbReference type="Pfam" id="PF05157">
    <property type="entry name" value="MshEN"/>
    <property type="match status" value="1"/>
</dbReference>
<protein>
    <submittedName>
        <fullName evidence="5">Type II secretory pathway ATPase</fullName>
    </submittedName>
</protein>
<comment type="caution">
    <text evidence="5">The sequence shown here is derived from an EMBL/GenBank/DDBJ whole genome shotgun (WGS) entry which is preliminary data.</text>
</comment>
<dbReference type="PATRIC" id="fig|378806.16.peg.2767"/>
<organism evidence="5 6">
    <name type="scientific">Stigmatella aurantiaca (strain DW4/3-1)</name>
    <dbReference type="NCBI Taxonomy" id="378806"/>
    <lineage>
        <taxon>Bacteria</taxon>
        <taxon>Pseudomonadati</taxon>
        <taxon>Myxococcota</taxon>
        <taxon>Myxococcia</taxon>
        <taxon>Myxococcales</taxon>
        <taxon>Cystobacterineae</taxon>
        <taxon>Archangiaceae</taxon>
        <taxon>Stigmatella</taxon>
    </lineage>
</organism>
<dbReference type="Gene3D" id="3.40.50.300">
    <property type="entry name" value="P-loop containing nucleotide triphosphate hydrolases"/>
    <property type="match status" value="1"/>
</dbReference>
<dbReference type="FunFam" id="3.40.50.300:FF:000398">
    <property type="entry name" value="Type IV pilus assembly ATPase PilB"/>
    <property type="match status" value="1"/>
</dbReference>
<evidence type="ECO:0000313" key="5">
    <source>
        <dbReference type="EMBL" id="EAU63851.1"/>
    </source>
</evidence>
<dbReference type="PANTHER" id="PTHR30258">
    <property type="entry name" value="TYPE II SECRETION SYSTEM PROTEIN GSPE-RELATED"/>
    <property type="match status" value="1"/>
</dbReference>
<feature type="domain" description="Bacterial type II secretion system protein E" evidence="4">
    <location>
        <begin position="451"/>
        <end position="465"/>
    </location>
</feature>
<accession>Q08TN6</accession>
<dbReference type="GO" id="GO:0005524">
    <property type="term" value="F:ATP binding"/>
    <property type="evidence" value="ECO:0007669"/>
    <property type="project" value="UniProtKB-KW"/>
</dbReference>
<dbReference type="Pfam" id="PF00437">
    <property type="entry name" value="T2SSE"/>
    <property type="match status" value="1"/>
</dbReference>
<evidence type="ECO:0000259" key="4">
    <source>
        <dbReference type="PROSITE" id="PS00662"/>
    </source>
</evidence>
<dbReference type="CDD" id="cd01129">
    <property type="entry name" value="PulE-GspE-like"/>
    <property type="match status" value="1"/>
</dbReference>
<dbReference type="InterPro" id="IPR027417">
    <property type="entry name" value="P-loop_NTPase"/>
</dbReference>
<dbReference type="AlphaFoldDB" id="Q08TN6"/>
<dbReference type="InterPro" id="IPR003593">
    <property type="entry name" value="AAA+_ATPase"/>
</dbReference>
<dbReference type="InterPro" id="IPR007831">
    <property type="entry name" value="T2SS_GspE_N"/>
</dbReference>
<name>Q08TN6_STIAD</name>
<dbReference type="SMART" id="SM00382">
    <property type="entry name" value="AAA"/>
    <property type="match status" value="1"/>
</dbReference>
<dbReference type="SUPFAM" id="SSF160246">
    <property type="entry name" value="EspE N-terminal domain-like"/>
    <property type="match status" value="1"/>
</dbReference>
<evidence type="ECO:0000256" key="3">
    <source>
        <dbReference type="ARBA" id="ARBA00022840"/>
    </source>
</evidence>
<proteinExistence type="inferred from homology"/>
<sequence length="634" mass="68969">MRVFSCAHLRTGLLRGPRAALDRGPTLLAAPLNASGRSQADFSTAFVLEALVAQGMLSAKQAQEILAREPAARARVLKSRSQVGSKEAARYDVSPVEVVAAFQVQLGDGRGLLDEDRVTEAAAHAAGITYRKIDPLKLDMALATRTVSKPFAQKHVLLPLERSPQGRLVVAVANPFDRELFENLFRLTGLPIEPVLSAKVDILKSIAEIYGFKRTLAQAADDFAAAPQLTNFEQLVSLSGTQELEASVKPVVQAVDYLLRYAFDNRASDIHIEPKRSTSQVRLRIDGVLHTVYTLPAGVHPPIASRVKMLSRMDISEKRKPQDGRIKTERDGREVELRVSTLPTAFGEKVVIRIFDPETLVQDIAQLGFEPDEKGAFESWIDQPHGLILVTGPTGSGKTTTLYSALKAVAGPDVNVTTVEDPIEMVWEGFNQVQVQPKVGLDFAGALRHILRQDPDVIMVGEIRDAETAENAIQSALTGHLVLSTLHTNDAIGAVARMKDLGVPPFLLSQSLVGLMAQRLLRRICEHCAQEATLTPDELTALQAPIPLLPGGVRLRKGAGCVRCRGTGYLGRTGVFEIVSVGAELQELVTQSAPYHAMVEAARRSGMRTLREAAVRKLAQGLTSFEEVVRMTSR</sequence>